<comment type="caution">
    <text evidence="2">The sequence shown here is derived from an EMBL/GenBank/DDBJ whole genome shotgun (WGS) entry which is preliminary data.</text>
</comment>
<name>A0ABR3V4I0_HUMIN</name>
<gene>
    <name evidence="2" type="ORF">VTJ49DRAFT_5261</name>
</gene>
<reference evidence="2 3" key="1">
    <citation type="journal article" date="2024" name="Commun. Biol.">
        <title>Comparative genomic analysis of thermophilic fungi reveals convergent evolutionary adaptations and gene losses.</title>
        <authorList>
            <person name="Steindorff A.S."/>
            <person name="Aguilar-Pontes M.V."/>
            <person name="Robinson A.J."/>
            <person name="Andreopoulos B."/>
            <person name="LaButti K."/>
            <person name="Kuo A."/>
            <person name="Mondo S."/>
            <person name="Riley R."/>
            <person name="Otillar R."/>
            <person name="Haridas S."/>
            <person name="Lipzen A."/>
            <person name="Grimwood J."/>
            <person name="Schmutz J."/>
            <person name="Clum A."/>
            <person name="Reid I.D."/>
            <person name="Moisan M.C."/>
            <person name="Butler G."/>
            <person name="Nguyen T.T.M."/>
            <person name="Dewar K."/>
            <person name="Conant G."/>
            <person name="Drula E."/>
            <person name="Henrissat B."/>
            <person name="Hansel C."/>
            <person name="Singer S."/>
            <person name="Hutchinson M.I."/>
            <person name="de Vries R.P."/>
            <person name="Natvig D.O."/>
            <person name="Powell A.J."/>
            <person name="Tsang A."/>
            <person name="Grigoriev I.V."/>
        </authorList>
    </citation>
    <scope>NUCLEOTIDE SEQUENCE [LARGE SCALE GENOMIC DNA]</scope>
    <source>
        <strain evidence="2 3">CBS 620.91</strain>
    </source>
</reference>
<protein>
    <submittedName>
        <fullName evidence="2">Uncharacterized protein</fullName>
    </submittedName>
</protein>
<feature type="region of interest" description="Disordered" evidence="1">
    <location>
        <begin position="7"/>
        <end position="29"/>
    </location>
</feature>
<keyword evidence="3" id="KW-1185">Reference proteome</keyword>
<evidence type="ECO:0000256" key="1">
    <source>
        <dbReference type="SAM" id="MobiDB-lite"/>
    </source>
</evidence>
<sequence length="112" mass="12018">MASEIRLLAPHVHAVSPHASPPAGGRPRELHLGVSRQTAHSDMRVPPVWCASTARLCLQLRDAGAGQTCRSPLCADPPQHRDVQVKHALSPGSGCQRPVVRRSARAQGTQRT</sequence>
<dbReference type="Proteomes" id="UP001583172">
    <property type="component" value="Unassembled WGS sequence"/>
</dbReference>
<dbReference type="EMBL" id="JAZGSY010000425">
    <property type="protein sequence ID" value="KAL1836351.1"/>
    <property type="molecule type" value="Genomic_DNA"/>
</dbReference>
<evidence type="ECO:0000313" key="3">
    <source>
        <dbReference type="Proteomes" id="UP001583172"/>
    </source>
</evidence>
<proteinExistence type="predicted"/>
<feature type="region of interest" description="Disordered" evidence="1">
    <location>
        <begin position="88"/>
        <end position="112"/>
    </location>
</feature>
<accession>A0ABR3V4I0</accession>
<evidence type="ECO:0000313" key="2">
    <source>
        <dbReference type="EMBL" id="KAL1836351.1"/>
    </source>
</evidence>
<organism evidence="2 3">
    <name type="scientific">Humicola insolens</name>
    <name type="common">Soft-rot fungus</name>
    <dbReference type="NCBI Taxonomy" id="85995"/>
    <lineage>
        <taxon>Eukaryota</taxon>
        <taxon>Fungi</taxon>
        <taxon>Dikarya</taxon>
        <taxon>Ascomycota</taxon>
        <taxon>Pezizomycotina</taxon>
        <taxon>Sordariomycetes</taxon>
        <taxon>Sordariomycetidae</taxon>
        <taxon>Sordariales</taxon>
        <taxon>Chaetomiaceae</taxon>
        <taxon>Mycothermus</taxon>
    </lineage>
</organism>